<dbReference type="EMBL" id="SJPO01000003">
    <property type="protein sequence ID" value="TWT77772.1"/>
    <property type="molecule type" value="Genomic_DNA"/>
</dbReference>
<keyword evidence="9" id="KW-1185">Reference proteome</keyword>
<feature type="active site" description="Charge relay system" evidence="5">
    <location>
        <position position="132"/>
    </location>
</feature>
<dbReference type="InterPro" id="IPR050131">
    <property type="entry name" value="Peptidase_S8_subtilisin-like"/>
</dbReference>
<feature type="domain" description="Peptidase S8/S53" evidence="7">
    <location>
        <begin position="123"/>
        <end position="399"/>
    </location>
</feature>
<keyword evidence="3 5" id="KW-0378">Hydrolase</keyword>
<dbReference type="PANTHER" id="PTHR43806">
    <property type="entry name" value="PEPTIDASE S8"/>
    <property type="match status" value="1"/>
</dbReference>
<dbReference type="InterPro" id="IPR000209">
    <property type="entry name" value="Peptidase_S8/S53_dom"/>
</dbReference>
<dbReference type="InterPro" id="IPR036852">
    <property type="entry name" value="Peptidase_S8/S53_dom_sf"/>
</dbReference>
<name>A0A5C5YS43_9BACT</name>
<comment type="similarity">
    <text evidence="1 5 6">Belongs to the peptidase S8 family.</text>
</comment>
<dbReference type="OrthoDB" id="252653at2"/>
<evidence type="ECO:0000256" key="2">
    <source>
        <dbReference type="ARBA" id="ARBA00022670"/>
    </source>
</evidence>
<keyword evidence="4 5" id="KW-0720">Serine protease</keyword>
<dbReference type="GO" id="GO:0004252">
    <property type="term" value="F:serine-type endopeptidase activity"/>
    <property type="evidence" value="ECO:0007669"/>
    <property type="project" value="UniProtKB-UniRule"/>
</dbReference>
<evidence type="ECO:0000256" key="6">
    <source>
        <dbReference type="RuleBase" id="RU003355"/>
    </source>
</evidence>
<sequence>MSKKRTKKARRSTLRRSQLETLEARQVMSADPLADLLGGAITQHAIAEGPPEMVPHAIDQGMGDLAQHGGLDYSVSDPNADFWLDNSLQTTLDEQVEEIEQTLASAHQLTGMDQVKTNFGFTGAGQTVAVIDSGIAYNHYALGGGLGSNYRVVGGYDFTENDSDPYDDGTEGSHGTHVAGIVGADDGVRSGVAPGVDLVGLRVFADNGAGYFSWVESALKWVHNNRDAFENPITAVNLSLGTKWNSTSIPSWTTLEDEFAQLKADGIFISVSAGNSFNPSDTYTGYGDVDFSTPGLSYPAASPNVVPVMSSDDSGLLSYFSQRHQNAISAPGRYVYSTVPDYAGNNNGVDDDWANFSGTSMAAPYVAGASVIIREAMEFVGMTGIDQDDIFDLMMDTADSFYDSNTGLNYSRLNMQAAIDAIMPADDFGNSVLDAYNLGTITAGPATQAGPMAGHIAKMDDADYFTFTAGATGTVTFAAQNTTHHMAANWDAMGADGQASGDGSSYTINVVAGQQYNIALSSSDGLGYYDLVVTADSAFTFVDWGATGIQETKSTGAISGESFFRVQAGRDGYVTAETLQSAGITAVELLNANQQVVATGAGGRVDYYASAGEELYLRVTGSTAGVDMRLTNAVSVSGGVVTVLGTSGDDAFTFAAGATTHKTSLNGVAYSFSSSQFSSASFAGGAGADSSTLSGGSGADNAILSVGTATLTGAGYSVSVVGSETNVINGKGGANTARFYDSAGADVYSSYSDRAVMTGAGYYSRAAGFTVTLAFSSTGGDLAYMYDGAGNEVYSAYSDRVVWQDNGTYRKATGFATTIAFSNGGQDVAYVYDTPGDDLYVAYADRVVMEGASYSNRAWGFATTVGVATIGNDISLLYDSAGDDLVQCYADRSYISGAGFYSKASGFDRTIAFASQGNDVAYFFDSAGDDVFTTSPDQAVLTGAGFYARVVGFDATYGYSHAGNDLAYMYDGAGNDAFRAYSDRAVMSGAGYYNKATGFGGVLAFSTSGADTAEFFDSAGADLFRGYANRSVMSGAGYFNKATGFASVSAHATAGNDMVELHDGIGDDALRIRDAAVSLLCQGVSLTADGFDSGSFYATNGGDNVVDADATDFAFNLIGDWA</sequence>
<keyword evidence="2 5" id="KW-0645">Protease</keyword>
<evidence type="ECO:0000259" key="7">
    <source>
        <dbReference type="Pfam" id="PF00082"/>
    </source>
</evidence>
<dbReference type="PROSITE" id="PS00137">
    <property type="entry name" value="SUBTILASE_HIS"/>
    <property type="match status" value="1"/>
</dbReference>
<dbReference type="PROSITE" id="PS51892">
    <property type="entry name" value="SUBTILASE"/>
    <property type="match status" value="1"/>
</dbReference>
<dbReference type="AlphaFoldDB" id="A0A5C5YS43"/>
<organism evidence="8 9">
    <name type="scientific">Posidoniimonas polymericola</name>
    <dbReference type="NCBI Taxonomy" id="2528002"/>
    <lineage>
        <taxon>Bacteria</taxon>
        <taxon>Pseudomonadati</taxon>
        <taxon>Planctomycetota</taxon>
        <taxon>Planctomycetia</taxon>
        <taxon>Pirellulales</taxon>
        <taxon>Lacipirellulaceae</taxon>
        <taxon>Posidoniimonas</taxon>
    </lineage>
</organism>
<dbReference type="Pfam" id="PF00082">
    <property type="entry name" value="Peptidase_S8"/>
    <property type="match status" value="1"/>
</dbReference>
<dbReference type="InterPro" id="IPR015500">
    <property type="entry name" value="Peptidase_S8_subtilisin-rel"/>
</dbReference>
<evidence type="ECO:0000313" key="8">
    <source>
        <dbReference type="EMBL" id="TWT77772.1"/>
    </source>
</evidence>
<evidence type="ECO:0000256" key="5">
    <source>
        <dbReference type="PROSITE-ProRule" id="PRU01240"/>
    </source>
</evidence>
<dbReference type="SUPFAM" id="SSF52743">
    <property type="entry name" value="Subtilisin-like"/>
    <property type="match status" value="1"/>
</dbReference>
<dbReference type="InterPro" id="IPR023828">
    <property type="entry name" value="Peptidase_S8_Ser-AS"/>
</dbReference>
<dbReference type="PROSITE" id="PS00138">
    <property type="entry name" value="SUBTILASE_SER"/>
    <property type="match status" value="1"/>
</dbReference>
<dbReference type="InterPro" id="IPR022398">
    <property type="entry name" value="Peptidase_S8_His-AS"/>
</dbReference>
<protein>
    <submittedName>
        <fullName evidence="8">Subtilisin E</fullName>
        <ecNumber evidence="8">3.4.21.62</ecNumber>
    </submittedName>
</protein>
<dbReference type="GO" id="GO:0006508">
    <property type="term" value="P:proteolysis"/>
    <property type="evidence" value="ECO:0007669"/>
    <property type="project" value="UniProtKB-KW"/>
</dbReference>
<comment type="caution">
    <text evidence="8">The sequence shown here is derived from an EMBL/GenBank/DDBJ whole genome shotgun (WGS) entry which is preliminary data.</text>
</comment>
<dbReference type="EC" id="3.4.21.62" evidence="8"/>
<evidence type="ECO:0000256" key="4">
    <source>
        <dbReference type="ARBA" id="ARBA00022825"/>
    </source>
</evidence>
<feature type="active site" description="Charge relay system" evidence="5">
    <location>
        <position position="174"/>
    </location>
</feature>
<dbReference type="PRINTS" id="PR00723">
    <property type="entry name" value="SUBTILISIN"/>
</dbReference>
<dbReference type="PANTHER" id="PTHR43806:SF11">
    <property type="entry name" value="CEREVISIN-RELATED"/>
    <property type="match status" value="1"/>
</dbReference>
<feature type="active site" description="Charge relay system" evidence="5">
    <location>
        <position position="360"/>
    </location>
</feature>
<evidence type="ECO:0000313" key="9">
    <source>
        <dbReference type="Proteomes" id="UP000318478"/>
    </source>
</evidence>
<accession>A0A5C5YS43</accession>
<evidence type="ECO:0000256" key="3">
    <source>
        <dbReference type="ARBA" id="ARBA00022801"/>
    </source>
</evidence>
<reference evidence="8 9" key="1">
    <citation type="submission" date="2019-02" db="EMBL/GenBank/DDBJ databases">
        <title>Deep-cultivation of Planctomycetes and their phenomic and genomic characterization uncovers novel biology.</title>
        <authorList>
            <person name="Wiegand S."/>
            <person name="Jogler M."/>
            <person name="Boedeker C."/>
            <person name="Pinto D."/>
            <person name="Vollmers J."/>
            <person name="Rivas-Marin E."/>
            <person name="Kohn T."/>
            <person name="Peeters S.H."/>
            <person name="Heuer A."/>
            <person name="Rast P."/>
            <person name="Oberbeckmann S."/>
            <person name="Bunk B."/>
            <person name="Jeske O."/>
            <person name="Meyerdierks A."/>
            <person name="Storesund J.E."/>
            <person name="Kallscheuer N."/>
            <person name="Luecker S."/>
            <person name="Lage O.M."/>
            <person name="Pohl T."/>
            <person name="Merkel B.J."/>
            <person name="Hornburger P."/>
            <person name="Mueller R.-W."/>
            <person name="Bruemmer F."/>
            <person name="Labrenz M."/>
            <person name="Spormann A.M."/>
            <person name="Op Den Camp H."/>
            <person name="Overmann J."/>
            <person name="Amann R."/>
            <person name="Jetten M.S.M."/>
            <person name="Mascher T."/>
            <person name="Medema M.H."/>
            <person name="Devos D.P."/>
            <person name="Kaster A.-K."/>
            <person name="Ovreas L."/>
            <person name="Rohde M."/>
            <person name="Galperin M.Y."/>
            <person name="Jogler C."/>
        </authorList>
    </citation>
    <scope>NUCLEOTIDE SEQUENCE [LARGE SCALE GENOMIC DNA]</scope>
    <source>
        <strain evidence="8 9">Pla123a</strain>
    </source>
</reference>
<dbReference type="Gene3D" id="3.40.50.200">
    <property type="entry name" value="Peptidase S8/S53 domain"/>
    <property type="match status" value="1"/>
</dbReference>
<evidence type="ECO:0000256" key="1">
    <source>
        <dbReference type="ARBA" id="ARBA00011073"/>
    </source>
</evidence>
<gene>
    <name evidence="8" type="primary">aprE</name>
    <name evidence="8" type="ORF">Pla123a_15680</name>
</gene>
<dbReference type="Proteomes" id="UP000318478">
    <property type="component" value="Unassembled WGS sequence"/>
</dbReference>
<dbReference type="InterPro" id="IPR023827">
    <property type="entry name" value="Peptidase_S8_Asp-AS"/>
</dbReference>
<dbReference type="RefSeq" id="WP_146585578.1">
    <property type="nucleotide sequence ID" value="NZ_SJPO01000003.1"/>
</dbReference>
<proteinExistence type="inferred from homology"/>
<dbReference type="PROSITE" id="PS00136">
    <property type="entry name" value="SUBTILASE_ASP"/>
    <property type="match status" value="1"/>
</dbReference>
<dbReference type="Gene3D" id="2.60.120.380">
    <property type="match status" value="1"/>
</dbReference>